<dbReference type="PROSITE" id="PS51324">
    <property type="entry name" value="ERV_ALR"/>
    <property type="match status" value="1"/>
</dbReference>
<keyword evidence="3" id="KW-0285">Flavoprotein</keyword>
<feature type="transmembrane region" description="Helical" evidence="7">
    <location>
        <begin position="117"/>
        <end position="135"/>
    </location>
</feature>
<keyword evidence="7" id="KW-0472">Membrane</keyword>
<evidence type="ECO:0000256" key="6">
    <source>
        <dbReference type="ARBA" id="ARBA00023157"/>
    </source>
</evidence>
<evidence type="ECO:0000259" key="8">
    <source>
        <dbReference type="PROSITE" id="PS51324"/>
    </source>
</evidence>
<dbReference type="EC" id="1.8.3.2" evidence="2"/>
<evidence type="ECO:0000313" key="9">
    <source>
        <dbReference type="EMBL" id="QHT26084.1"/>
    </source>
</evidence>
<dbReference type="GO" id="GO:0016971">
    <property type="term" value="F:flavin-dependent sulfhydryl oxidase activity"/>
    <property type="evidence" value="ECO:0007669"/>
    <property type="project" value="InterPro"/>
</dbReference>
<evidence type="ECO:0000256" key="2">
    <source>
        <dbReference type="ARBA" id="ARBA00012512"/>
    </source>
</evidence>
<dbReference type="EMBL" id="MN739778">
    <property type="protein sequence ID" value="QHT26084.1"/>
    <property type="molecule type" value="Genomic_DNA"/>
</dbReference>
<dbReference type="Pfam" id="PF04777">
    <property type="entry name" value="Evr1_Alr"/>
    <property type="match status" value="1"/>
</dbReference>
<protein>
    <recommendedName>
        <fullName evidence="2">thiol oxidase</fullName>
        <ecNumber evidence="2">1.8.3.2</ecNumber>
    </recommendedName>
</protein>
<dbReference type="InterPro" id="IPR036774">
    <property type="entry name" value="ERV/ALR_sulphydryl_oxid_sf"/>
</dbReference>
<dbReference type="SUPFAM" id="SSF69000">
    <property type="entry name" value="FAD-dependent thiol oxidase"/>
    <property type="match status" value="1"/>
</dbReference>
<dbReference type="InterPro" id="IPR017905">
    <property type="entry name" value="ERV/ALR_sulphydryl_oxidase"/>
</dbReference>
<dbReference type="Gene3D" id="1.20.120.310">
    <property type="entry name" value="ERV/ALR sulfhydryl oxidase domain"/>
    <property type="match status" value="1"/>
</dbReference>
<keyword evidence="7" id="KW-1133">Transmembrane helix</keyword>
<evidence type="ECO:0000256" key="7">
    <source>
        <dbReference type="SAM" id="Phobius"/>
    </source>
</evidence>
<evidence type="ECO:0000256" key="5">
    <source>
        <dbReference type="ARBA" id="ARBA00023002"/>
    </source>
</evidence>
<dbReference type="AlphaFoldDB" id="A0A6C0EAG7"/>
<dbReference type="GO" id="GO:0005739">
    <property type="term" value="C:mitochondrion"/>
    <property type="evidence" value="ECO:0007669"/>
    <property type="project" value="TreeGrafter"/>
</dbReference>
<keyword evidence="6" id="KW-1015">Disulfide bond</keyword>
<sequence length="141" mass="17125">MYNINPKLWGNPLWKFIHYLTVAYPENPTQEQMDDFKLFFTHLKKMLPCEKCRYHYQQNLLKYPLTDDILRSRYKLIKWAVDMHNEVNVMNGKPKMSVERVIDEYTKDKGAIRMDKNVFNIVVLIMIIILVIWFYKYKNPS</sequence>
<dbReference type="PANTHER" id="PTHR12645">
    <property type="entry name" value="ALR/ERV"/>
    <property type="match status" value="1"/>
</dbReference>
<keyword evidence="5" id="KW-0560">Oxidoreductase</keyword>
<feature type="domain" description="ERV/ALR sulfhydryl oxidase" evidence="8">
    <location>
        <begin position="2"/>
        <end position="105"/>
    </location>
</feature>
<evidence type="ECO:0000256" key="3">
    <source>
        <dbReference type="ARBA" id="ARBA00022630"/>
    </source>
</evidence>
<dbReference type="PANTHER" id="PTHR12645:SF0">
    <property type="entry name" value="FAD-LINKED SULFHYDRYL OXIDASE ALR"/>
    <property type="match status" value="1"/>
</dbReference>
<keyword evidence="4" id="KW-0274">FAD</keyword>
<proteinExistence type="predicted"/>
<comment type="cofactor">
    <cofactor evidence="1">
        <name>FAD</name>
        <dbReference type="ChEBI" id="CHEBI:57692"/>
    </cofactor>
</comment>
<dbReference type="InterPro" id="IPR039799">
    <property type="entry name" value="ALR/ERV"/>
</dbReference>
<dbReference type="GO" id="GO:0050660">
    <property type="term" value="F:flavin adenine dinucleotide binding"/>
    <property type="evidence" value="ECO:0007669"/>
    <property type="project" value="TreeGrafter"/>
</dbReference>
<name>A0A6C0EAG7_9ZZZZ</name>
<reference evidence="9" key="1">
    <citation type="journal article" date="2020" name="Nature">
        <title>Giant virus diversity and host interactions through global metagenomics.</title>
        <authorList>
            <person name="Schulz F."/>
            <person name="Roux S."/>
            <person name="Paez-Espino D."/>
            <person name="Jungbluth S."/>
            <person name="Walsh D.A."/>
            <person name="Denef V.J."/>
            <person name="McMahon K.D."/>
            <person name="Konstantinidis K.T."/>
            <person name="Eloe-Fadrosh E.A."/>
            <person name="Kyrpides N.C."/>
            <person name="Woyke T."/>
        </authorList>
    </citation>
    <scope>NUCLEOTIDE SEQUENCE</scope>
    <source>
        <strain evidence="9">GVMAG-M-3300023179-27</strain>
    </source>
</reference>
<evidence type="ECO:0000256" key="1">
    <source>
        <dbReference type="ARBA" id="ARBA00001974"/>
    </source>
</evidence>
<accession>A0A6C0EAG7</accession>
<keyword evidence="7" id="KW-0812">Transmembrane</keyword>
<organism evidence="9">
    <name type="scientific">viral metagenome</name>
    <dbReference type="NCBI Taxonomy" id="1070528"/>
    <lineage>
        <taxon>unclassified sequences</taxon>
        <taxon>metagenomes</taxon>
        <taxon>organismal metagenomes</taxon>
    </lineage>
</organism>
<evidence type="ECO:0000256" key="4">
    <source>
        <dbReference type="ARBA" id="ARBA00022827"/>
    </source>
</evidence>